<reference evidence="4 5" key="1">
    <citation type="submission" date="2018-10" db="EMBL/GenBank/DDBJ databases">
        <title>Bacillus Keqinensis sp. nov., a moderately halophilic bacterium isolated from a saline-alkaline lake.</title>
        <authorList>
            <person name="Wang H."/>
        </authorList>
    </citation>
    <scope>NUCLEOTIDE SEQUENCE [LARGE SCALE GENOMIC DNA]</scope>
    <source>
        <strain evidence="4 5">KQ-3</strain>
    </source>
</reference>
<feature type="transmembrane region" description="Helical" evidence="3">
    <location>
        <begin position="5"/>
        <end position="23"/>
    </location>
</feature>
<evidence type="ECO:0000256" key="3">
    <source>
        <dbReference type="SAM" id="Phobius"/>
    </source>
</evidence>
<gene>
    <name evidence="4" type="ORF">EBO34_01225</name>
</gene>
<dbReference type="GO" id="GO:1902600">
    <property type="term" value="P:proton transmembrane transport"/>
    <property type="evidence" value="ECO:0007669"/>
    <property type="project" value="UniProtKB-KW"/>
</dbReference>
<evidence type="ECO:0000256" key="2">
    <source>
        <dbReference type="ARBA" id="ARBA00023065"/>
    </source>
</evidence>
<protein>
    <submittedName>
        <fullName evidence="4">Uncharacterized protein</fullName>
    </submittedName>
</protein>
<dbReference type="RefSeq" id="WP_122896146.1">
    <property type="nucleotide sequence ID" value="NZ_RHIB01000001.1"/>
</dbReference>
<dbReference type="OrthoDB" id="2938681at2"/>
<keyword evidence="3" id="KW-0812">Transmembrane</keyword>
<evidence type="ECO:0000256" key="1">
    <source>
        <dbReference type="ARBA" id="ARBA00022781"/>
    </source>
</evidence>
<sequence>MEYGFVAACFVFIVGFLALYSKVMGPVSREEAGREEFRKLQTAFFIRFAIMETPVIAIIVLVFILLEGQVGIDFIMPAAIIMVLTLVGIVFTFIMARGAWESRGGEKFRFSLHTFFFIGVALITAIPIVCVVLLYVLREQGVS</sequence>
<keyword evidence="1" id="KW-0375">Hydrogen ion transport</keyword>
<keyword evidence="2" id="KW-0406">Ion transport</keyword>
<feature type="transmembrane region" description="Helical" evidence="3">
    <location>
        <begin position="115"/>
        <end position="137"/>
    </location>
</feature>
<dbReference type="Proteomes" id="UP000278746">
    <property type="component" value="Unassembled WGS sequence"/>
</dbReference>
<evidence type="ECO:0000313" key="4">
    <source>
        <dbReference type="EMBL" id="RNA68620.1"/>
    </source>
</evidence>
<comment type="caution">
    <text evidence="4">The sequence shown here is derived from an EMBL/GenBank/DDBJ whole genome shotgun (WGS) entry which is preliminary data.</text>
</comment>
<keyword evidence="3" id="KW-1133">Transmembrane helix</keyword>
<name>A0A3M7TSL2_9BACI</name>
<evidence type="ECO:0000313" key="5">
    <source>
        <dbReference type="Proteomes" id="UP000278746"/>
    </source>
</evidence>
<feature type="transmembrane region" description="Helical" evidence="3">
    <location>
        <begin position="72"/>
        <end position="94"/>
    </location>
</feature>
<proteinExistence type="predicted"/>
<dbReference type="AlphaFoldDB" id="A0A3M7TSL2"/>
<dbReference type="EMBL" id="RHIB01000001">
    <property type="protein sequence ID" value="RNA68620.1"/>
    <property type="molecule type" value="Genomic_DNA"/>
</dbReference>
<keyword evidence="5" id="KW-1185">Reference proteome</keyword>
<dbReference type="Gene3D" id="1.20.20.10">
    <property type="entry name" value="F1F0 ATP synthase subunit C"/>
    <property type="match status" value="1"/>
</dbReference>
<organism evidence="4 5">
    <name type="scientific">Alteribacter keqinensis</name>
    <dbReference type="NCBI Taxonomy" id="2483800"/>
    <lineage>
        <taxon>Bacteria</taxon>
        <taxon>Bacillati</taxon>
        <taxon>Bacillota</taxon>
        <taxon>Bacilli</taxon>
        <taxon>Bacillales</taxon>
        <taxon>Bacillaceae</taxon>
        <taxon>Alteribacter</taxon>
    </lineage>
</organism>
<dbReference type="InterPro" id="IPR038662">
    <property type="entry name" value="ATP_synth_F0_csu_sf"/>
</dbReference>
<accession>A0A3M7TSL2</accession>
<keyword evidence="2" id="KW-0813">Transport</keyword>
<keyword evidence="3" id="KW-0472">Membrane</keyword>
<feature type="transmembrane region" description="Helical" evidence="3">
    <location>
        <begin position="44"/>
        <end position="66"/>
    </location>
</feature>